<dbReference type="STRING" id="1423802.FC56_GL000272"/>
<organism evidence="1 2">
    <name type="scientific">Lentilactobacillus senioris DSM 24302 = JCM 17472</name>
    <dbReference type="NCBI Taxonomy" id="1423802"/>
    <lineage>
        <taxon>Bacteria</taxon>
        <taxon>Bacillati</taxon>
        <taxon>Bacillota</taxon>
        <taxon>Bacilli</taxon>
        <taxon>Lactobacillales</taxon>
        <taxon>Lactobacillaceae</taxon>
        <taxon>Lentilactobacillus</taxon>
    </lineage>
</organism>
<name>A0A0R2CPT4_9LACO</name>
<dbReference type="PATRIC" id="fig|1423802.4.peg.280"/>
<dbReference type="AlphaFoldDB" id="A0A0R2CPT4"/>
<dbReference type="EMBL" id="AYZR01000008">
    <property type="protein sequence ID" value="KRM93559.1"/>
    <property type="molecule type" value="Genomic_DNA"/>
</dbReference>
<dbReference type="RefSeq" id="WP_054669177.1">
    <property type="nucleotide sequence ID" value="NZ_AYZR01000008.1"/>
</dbReference>
<keyword evidence="2" id="KW-1185">Reference proteome</keyword>
<dbReference type="SUPFAM" id="SSF46689">
    <property type="entry name" value="Homeodomain-like"/>
    <property type="match status" value="1"/>
</dbReference>
<protein>
    <submittedName>
        <fullName evidence="1">Uncharacterized protein</fullName>
    </submittedName>
</protein>
<evidence type="ECO:0000313" key="1">
    <source>
        <dbReference type="EMBL" id="KRM93559.1"/>
    </source>
</evidence>
<reference evidence="1 2" key="1">
    <citation type="journal article" date="2015" name="Genome Announc.">
        <title>Expanding the biotechnology potential of lactobacilli through comparative genomics of 213 strains and associated genera.</title>
        <authorList>
            <person name="Sun Z."/>
            <person name="Harris H.M."/>
            <person name="McCann A."/>
            <person name="Guo C."/>
            <person name="Argimon S."/>
            <person name="Zhang W."/>
            <person name="Yang X."/>
            <person name="Jeffery I.B."/>
            <person name="Cooney J.C."/>
            <person name="Kagawa T.F."/>
            <person name="Liu W."/>
            <person name="Song Y."/>
            <person name="Salvetti E."/>
            <person name="Wrobel A."/>
            <person name="Rasinkangas P."/>
            <person name="Parkhill J."/>
            <person name="Rea M.C."/>
            <person name="O'Sullivan O."/>
            <person name="Ritari J."/>
            <person name="Douillard F.P."/>
            <person name="Paul Ross R."/>
            <person name="Yang R."/>
            <person name="Briner A.E."/>
            <person name="Felis G.E."/>
            <person name="de Vos W.M."/>
            <person name="Barrangou R."/>
            <person name="Klaenhammer T.R."/>
            <person name="Caufield P.W."/>
            <person name="Cui Y."/>
            <person name="Zhang H."/>
            <person name="O'Toole P.W."/>
        </authorList>
    </citation>
    <scope>NUCLEOTIDE SEQUENCE [LARGE SCALE GENOMIC DNA]</scope>
    <source>
        <strain evidence="1 2">DSM 24302</strain>
    </source>
</reference>
<dbReference type="InterPro" id="IPR009057">
    <property type="entry name" value="Homeodomain-like_sf"/>
</dbReference>
<sequence>MAKGKYQEWLTPEGLIKIEGWARDGLTDEQISQNMGVNRTTLYDWERKYPDISDALKKGKTVVDYQVENALLRRALGYTTIEVTKAISEESGRLEVFKEVEKEVPPDTTAQIFWLKNRKPEKWRDKQDIDVSGGLNMPNLKELSTEELRRLANEPNEE</sequence>
<gene>
    <name evidence="1" type="ORF">FC56_GL000272</name>
</gene>
<proteinExistence type="predicted"/>
<dbReference type="Gene3D" id="1.10.10.60">
    <property type="entry name" value="Homeodomain-like"/>
    <property type="match status" value="1"/>
</dbReference>
<evidence type="ECO:0000313" key="2">
    <source>
        <dbReference type="Proteomes" id="UP000051256"/>
    </source>
</evidence>
<dbReference type="Proteomes" id="UP000051256">
    <property type="component" value="Unassembled WGS sequence"/>
</dbReference>
<accession>A0A0R2CPT4</accession>
<comment type="caution">
    <text evidence="1">The sequence shown here is derived from an EMBL/GenBank/DDBJ whole genome shotgun (WGS) entry which is preliminary data.</text>
</comment>